<dbReference type="Pfam" id="PF02458">
    <property type="entry name" value="Transferase"/>
    <property type="match status" value="1"/>
</dbReference>
<evidence type="ECO:0000313" key="2">
    <source>
        <dbReference type="EMBL" id="QCD81611.1"/>
    </source>
</evidence>
<evidence type="ECO:0000313" key="3">
    <source>
        <dbReference type="Proteomes" id="UP000501690"/>
    </source>
</evidence>
<accession>A0A4D6L0I4</accession>
<dbReference type="InterPro" id="IPR023213">
    <property type="entry name" value="CAT-like_dom_sf"/>
</dbReference>
<protein>
    <recommendedName>
        <fullName evidence="4">Shikimate O-hydroxycinnamoyltransferase</fullName>
    </recommendedName>
</protein>
<evidence type="ECO:0008006" key="4">
    <source>
        <dbReference type="Google" id="ProtNLM"/>
    </source>
</evidence>
<evidence type="ECO:0000256" key="1">
    <source>
        <dbReference type="ARBA" id="ARBA00022679"/>
    </source>
</evidence>
<keyword evidence="1" id="KW-0808">Transferase</keyword>
<gene>
    <name evidence="2" type="ORF">DEO72_LG2g1940</name>
</gene>
<dbReference type="GO" id="GO:0016740">
    <property type="term" value="F:transferase activity"/>
    <property type="evidence" value="ECO:0007669"/>
    <property type="project" value="UniProtKB-KW"/>
</dbReference>
<dbReference type="PANTHER" id="PTHR31896:SF43">
    <property type="entry name" value="PROTEIN ENHANCED PSEUDOMONAS SUSCEPTIBILITY 1"/>
    <property type="match status" value="1"/>
</dbReference>
<sequence length="107" mass="11846">MNKMVALHSHERVKNYYESWVRNPRLFGSLFSGSLVTSSSPRFNLYGNDFGWGKPLAVRSGSANKIRGKISVFGGAEEGSIDIEMCLPFEILEAMGNHPDFMDAVSS</sequence>
<reference evidence="2 3" key="1">
    <citation type="submission" date="2019-04" db="EMBL/GenBank/DDBJ databases">
        <title>An improved genome assembly and genetic linkage map for asparagus bean, Vigna unguiculata ssp. sesquipedialis.</title>
        <authorList>
            <person name="Xia Q."/>
            <person name="Zhang R."/>
            <person name="Dong Y."/>
        </authorList>
    </citation>
    <scope>NUCLEOTIDE SEQUENCE [LARGE SCALE GENOMIC DNA]</scope>
    <source>
        <tissue evidence="2">Leaf</tissue>
    </source>
</reference>
<dbReference type="AlphaFoldDB" id="A0A4D6L0I4"/>
<organism evidence="2 3">
    <name type="scientific">Vigna unguiculata</name>
    <name type="common">Cowpea</name>
    <dbReference type="NCBI Taxonomy" id="3917"/>
    <lineage>
        <taxon>Eukaryota</taxon>
        <taxon>Viridiplantae</taxon>
        <taxon>Streptophyta</taxon>
        <taxon>Embryophyta</taxon>
        <taxon>Tracheophyta</taxon>
        <taxon>Spermatophyta</taxon>
        <taxon>Magnoliopsida</taxon>
        <taxon>eudicotyledons</taxon>
        <taxon>Gunneridae</taxon>
        <taxon>Pentapetalae</taxon>
        <taxon>rosids</taxon>
        <taxon>fabids</taxon>
        <taxon>Fabales</taxon>
        <taxon>Fabaceae</taxon>
        <taxon>Papilionoideae</taxon>
        <taxon>50 kb inversion clade</taxon>
        <taxon>NPAAA clade</taxon>
        <taxon>indigoferoid/millettioid clade</taxon>
        <taxon>Phaseoleae</taxon>
        <taxon>Vigna</taxon>
    </lineage>
</organism>
<dbReference type="InterPro" id="IPR051283">
    <property type="entry name" value="Sec_Metabolite_Acyltrans"/>
</dbReference>
<name>A0A4D6L0I4_VIGUN</name>
<dbReference type="PANTHER" id="PTHR31896">
    <property type="entry name" value="FAMILY REGULATORY PROTEIN, PUTATIVE (AFU_ORTHOLOGUE AFUA_3G14730)-RELATED"/>
    <property type="match status" value="1"/>
</dbReference>
<dbReference type="EMBL" id="CP039346">
    <property type="protein sequence ID" value="QCD81611.1"/>
    <property type="molecule type" value="Genomic_DNA"/>
</dbReference>
<dbReference type="Proteomes" id="UP000501690">
    <property type="component" value="Linkage Group LG2"/>
</dbReference>
<keyword evidence="3" id="KW-1185">Reference proteome</keyword>
<proteinExistence type="predicted"/>
<dbReference type="Gene3D" id="3.30.559.10">
    <property type="entry name" value="Chloramphenicol acetyltransferase-like domain"/>
    <property type="match status" value="1"/>
</dbReference>